<keyword evidence="4 8" id="KW-0472">Membrane</keyword>
<evidence type="ECO:0000256" key="4">
    <source>
        <dbReference type="ARBA" id="ARBA00023136"/>
    </source>
</evidence>
<evidence type="ECO:0000256" key="5">
    <source>
        <dbReference type="ARBA" id="ARBA00023139"/>
    </source>
</evidence>
<dbReference type="SUPFAM" id="SSF74748">
    <property type="entry name" value="Variable surface antigen VlsE"/>
    <property type="match status" value="1"/>
</dbReference>
<keyword evidence="9" id="KW-0614">Plasmid</keyword>
<evidence type="ECO:0000256" key="7">
    <source>
        <dbReference type="ARBA" id="ARBA00023288"/>
    </source>
</evidence>
<evidence type="ECO:0000256" key="1">
    <source>
        <dbReference type="ARBA" id="ARBA00003932"/>
    </source>
</evidence>
<keyword evidence="7 8" id="KW-0449">Lipoprotein</keyword>
<organism evidence="9">
    <name type="scientific">Borrelia coriaceae ATCC 43381</name>
    <dbReference type="NCBI Taxonomy" id="1408429"/>
    <lineage>
        <taxon>Bacteria</taxon>
        <taxon>Pseudomonadati</taxon>
        <taxon>Spirochaetota</taxon>
        <taxon>Spirochaetia</taxon>
        <taxon>Spirochaetales</taxon>
        <taxon>Borreliaceae</taxon>
        <taxon>Borrelia</taxon>
    </lineage>
</organism>
<evidence type="ECO:0000256" key="3">
    <source>
        <dbReference type="ARBA" id="ARBA00022729"/>
    </source>
</evidence>
<evidence type="ECO:0000256" key="2">
    <source>
        <dbReference type="ARBA" id="ARBA00004459"/>
    </source>
</evidence>
<name>W5SY43_9SPIR</name>
<evidence type="ECO:0000313" key="9">
    <source>
        <dbReference type="EMBL" id="AHH11792.1"/>
    </source>
</evidence>
<evidence type="ECO:0000256" key="6">
    <source>
        <dbReference type="ARBA" id="ARBA00023237"/>
    </source>
</evidence>
<dbReference type="HOGENOM" id="CLU_1529714_0_0_12"/>
<comment type="subcellular location">
    <subcellularLocation>
        <location evidence="2 8">Cell outer membrane</location>
        <topology evidence="2 8">Lipid-anchor</topology>
    </subcellularLocation>
</comment>
<proteinExistence type="predicted"/>
<accession>W5SY43</accession>
<keyword evidence="3" id="KW-0732">Signal</keyword>
<keyword evidence="5 8" id="KW-0564">Palmitate</keyword>
<dbReference type="GO" id="GO:0009279">
    <property type="term" value="C:cell outer membrane"/>
    <property type="evidence" value="ECO:0007669"/>
    <property type="project" value="UniProtKB-SubCell"/>
</dbReference>
<reference evidence="9" key="1">
    <citation type="submission" date="2013-04" db="EMBL/GenBank/DDBJ databases">
        <title>Comparative Genomics of Relapsing Fever Spirochetes.</title>
        <authorList>
            <person name="Schwan T.G."/>
            <person name="Raffel S.J."/>
            <person name="Porcella S.F."/>
            <person name="Martens C.A."/>
            <person name="Bruno D.P."/>
            <person name="Ricklefs S.M."/>
            <person name="Barbian K.B."/>
        </authorList>
    </citation>
    <scope>NUCLEOTIDE SEQUENCE</scope>
    <source>
        <strain evidence="9">Co53</strain>
        <plasmid evidence="9">unnamed</plasmid>
    </source>
</reference>
<keyword evidence="6 8" id="KW-0998">Cell outer membrane</keyword>
<comment type="function">
    <text evidence="1 8">The Vlp and Vsp proteins are antigenically distinct proteins, only one vlp or vsp gene is transcriptionally active at any one time. Switching between these genes is a mechanism of host immune response evasion.</text>
</comment>
<dbReference type="OrthoDB" id="351195at2"/>
<dbReference type="InterPro" id="IPR000680">
    <property type="entry name" value="Borrelia_lipo"/>
</dbReference>
<dbReference type="EMBL" id="CP005773">
    <property type="protein sequence ID" value="AHH11792.1"/>
    <property type="molecule type" value="Genomic_DNA"/>
</dbReference>
<evidence type="ECO:0000256" key="8">
    <source>
        <dbReference type="RuleBase" id="RU363105"/>
    </source>
</evidence>
<protein>
    <recommendedName>
        <fullName evidence="8">Variable large protein</fullName>
    </recommendedName>
</protein>
<sequence length="175" mass="18210">MIYEAAKAVGTEPKGDAKKAIAYSKEFGNLFKDTDEANNANALAGANRPVHTVSGADILAAIGEVKDISKGADDIANAKNAYEIAIANKNNGNATHVQANASVIAAGLALKAMAKDGKLATNANAPHEGINSVLSIAVSETVNEIIFTIRRTIDKCLKNVSDCIKSDSTNELKAK</sequence>
<gene>
    <name evidence="9" type="ORF">BCO_0125317</name>
</gene>
<geneLocation type="plasmid" evidence="9">
    <name>unnamed</name>
</geneLocation>
<dbReference type="AlphaFoldDB" id="W5SY43"/>
<dbReference type="Pfam" id="PF00921">
    <property type="entry name" value="Lipoprotein_2"/>
    <property type="match status" value="1"/>
</dbReference>